<reference evidence="3" key="1">
    <citation type="journal article" date="2021" name="Microbiol. Resour. Announc.">
        <title>LGAAP: Leishmaniinae Genome Assembly and Annotation Pipeline.</title>
        <authorList>
            <person name="Almutairi H."/>
            <person name="Urbaniak M.D."/>
            <person name="Bates M.D."/>
            <person name="Jariyapan N."/>
            <person name="Kwakye-Nuako G."/>
            <person name="Thomaz-Soccol V."/>
            <person name="Al-Salem W.S."/>
            <person name="Dillon R.J."/>
            <person name="Bates P.A."/>
            <person name="Gatherer D."/>
        </authorList>
    </citation>
    <scope>NUCLEOTIDE SEQUENCE [LARGE SCALE GENOMIC DNA]</scope>
</reference>
<dbReference type="Proteomes" id="UP000674143">
    <property type="component" value="Unassembled WGS sequence"/>
</dbReference>
<accession>A0A836KJB7</accession>
<reference evidence="3" key="2">
    <citation type="journal article" date="2021" name="Sci. Data">
        <title>Chromosome-scale genome sequencing, assembly and annotation of six genomes from subfamily Leishmaniinae.</title>
        <authorList>
            <person name="Almutairi H."/>
            <person name="Urbaniak M.D."/>
            <person name="Bates M.D."/>
            <person name="Jariyapan N."/>
            <person name="Kwakye-Nuako G."/>
            <person name="Thomaz Soccol V."/>
            <person name="Al-Salem W.S."/>
            <person name="Dillon R.J."/>
            <person name="Bates P.A."/>
            <person name="Gatherer D."/>
        </authorList>
    </citation>
    <scope>NUCLEOTIDE SEQUENCE [LARGE SCALE GENOMIC DNA]</scope>
</reference>
<dbReference type="KEGG" id="loi:92361222"/>
<protein>
    <submittedName>
        <fullName evidence="2">Uncharacterized protein</fullName>
    </submittedName>
</protein>
<evidence type="ECO:0000313" key="3">
    <source>
        <dbReference type="Proteomes" id="UP000674143"/>
    </source>
</evidence>
<evidence type="ECO:0000313" key="2">
    <source>
        <dbReference type="EMBL" id="KAG5477949.1"/>
    </source>
</evidence>
<name>A0A836KJB7_9TRYP</name>
<organism evidence="2 3">
    <name type="scientific">Leishmania orientalis</name>
    <dbReference type="NCBI Taxonomy" id="2249476"/>
    <lineage>
        <taxon>Eukaryota</taxon>
        <taxon>Discoba</taxon>
        <taxon>Euglenozoa</taxon>
        <taxon>Kinetoplastea</taxon>
        <taxon>Metakinetoplastina</taxon>
        <taxon>Trypanosomatida</taxon>
        <taxon>Trypanosomatidae</taxon>
        <taxon>Leishmaniinae</taxon>
        <taxon>Leishmania</taxon>
    </lineage>
</organism>
<feature type="region of interest" description="Disordered" evidence="1">
    <location>
        <begin position="664"/>
        <end position="827"/>
    </location>
</feature>
<comment type="caution">
    <text evidence="2">The sequence shown here is derived from an EMBL/GenBank/DDBJ whole genome shotgun (WGS) entry which is preliminary data.</text>
</comment>
<dbReference type="RefSeq" id="XP_067062856.1">
    <property type="nucleotide sequence ID" value="XM_067207288.1"/>
</dbReference>
<dbReference type="GeneID" id="92361222"/>
<keyword evidence="3" id="KW-1185">Reference proteome</keyword>
<dbReference type="AlphaFoldDB" id="A0A836KJB7"/>
<sequence length="827" mass="92138">MMPAIAAQPRAELVPGKLLQLADKNKPTIVTPLCNEDSLNASIRAYKGMGYLSYFTHAAKTAQAALVNELRAAGVDVPDGAEESHLEGVCGVLCRDEANCSHVIPDEMITGALCEEDKSEARMIVACDPIQTKLRDDCVECFPRVNKVMKREELVVRVHLFYPNTVPCMSVQDRRARLVTQKLFVPKDARTSQGYHVFHYEKRGNHAAPTPRCESMFPYTPKMEENNGFTLERKCTAITVETVFVRDPGRQQHPLYTEDAEQARVYFSYLRADVFVTDEELIEHFPLEPPDTAPMPAFAADRDVEKYNVLVRLYLLANDQGWTATRSQGCPHPLGGRAGLPMMFSSCATEVVVQDRRRRDLSALLQQSLLPDVESQITRFCFRRVVSEALRQRVVAEAADNPERYVPVVSYMPHGDRVPVFTDEQVGVLTRLYPHLGIRRPASRREWAQLSRTLYQHGVLLLDILAAVGCPLRDVHGAVIDTDAYVPYTADMADDYFLIIANRPLRDYTCVTNQRWLREHLQLSGHRPPIGARAFEAWVRYWNTMVQLKRELEEQASVDMVSAHLGLRLPVGTMGQRGACLVNGRVTDAGGGLIFPELGGRRFRDRAHAGALLPGTSVLYYFWLDRRLRFSYVRAPIRFIRGLPLHVTDGQQPKQDMAAVAGVPTNRAGGAPRVGRGEGARGARMATRAEPTKVARTAGPVKSQTVHPTSGIPVHENAMNPVCGLSRGGQPGRELAMQPPDSAQPQFRPHHMDVQSSLMRHSHGRGGGPTGAWQQALTQGKDGFDTAVSPHGTQHRQRERDHESSMRGRGNQPPVSAPHPVYPVGRW</sequence>
<dbReference type="EMBL" id="JAFHLR010000024">
    <property type="protein sequence ID" value="KAG5477949.1"/>
    <property type="molecule type" value="Genomic_DNA"/>
</dbReference>
<proteinExistence type="predicted"/>
<gene>
    <name evidence="2" type="ORF">LSCM4_05344</name>
</gene>
<feature type="compositionally biased region" description="Basic and acidic residues" evidence="1">
    <location>
        <begin position="796"/>
        <end position="806"/>
    </location>
</feature>
<evidence type="ECO:0000256" key="1">
    <source>
        <dbReference type="SAM" id="MobiDB-lite"/>
    </source>
</evidence>